<sequence length="145" mass="15870">MDDPSDILLFDQLIKTKEEQKKVPMSYEISGVPPIKYGYQSSEAAPWLAVEATSEAEAEADSLLFTISSKHLIHSASCMVLKASTFTVYAFHPLPVETGNRLSPAAEFFIDDPSDADVVNQPPLKLKPKTESHGGSPPPPRGHEY</sequence>
<organism evidence="2 3">
    <name type="scientific">Trichodelitschia bisporula</name>
    <dbReference type="NCBI Taxonomy" id="703511"/>
    <lineage>
        <taxon>Eukaryota</taxon>
        <taxon>Fungi</taxon>
        <taxon>Dikarya</taxon>
        <taxon>Ascomycota</taxon>
        <taxon>Pezizomycotina</taxon>
        <taxon>Dothideomycetes</taxon>
        <taxon>Dothideomycetes incertae sedis</taxon>
        <taxon>Phaeotrichales</taxon>
        <taxon>Phaeotrichaceae</taxon>
        <taxon>Trichodelitschia</taxon>
    </lineage>
</organism>
<dbReference type="AlphaFoldDB" id="A0A6G1HI99"/>
<proteinExistence type="predicted"/>
<dbReference type="Proteomes" id="UP000799640">
    <property type="component" value="Unassembled WGS sequence"/>
</dbReference>
<feature type="compositionally biased region" description="Pro residues" evidence="1">
    <location>
        <begin position="136"/>
        <end position="145"/>
    </location>
</feature>
<evidence type="ECO:0000256" key="1">
    <source>
        <dbReference type="SAM" id="MobiDB-lite"/>
    </source>
</evidence>
<reference evidence="2" key="1">
    <citation type="journal article" date="2020" name="Stud. Mycol.">
        <title>101 Dothideomycetes genomes: a test case for predicting lifestyles and emergence of pathogens.</title>
        <authorList>
            <person name="Haridas S."/>
            <person name="Albert R."/>
            <person name="Binder M."/>
            <person name="Bloem J."/>
            <person name="Labutti K."/>
            <person name="Salamov A."/>
            <person name="Andreopoulos B."/>
            <person name="Baker S."/>
            <person name="Barry K."/>
            <person name="Bills G."/>
            <person name="Bluhm B."/>
            <person name="Cannon C."/>
            <person name="Castanera R."/>
            <person name="Culley D."/>
            <person name="Daum C."/>
            <person name="Ezra D."/>
            <person name="Gonzalez J."/>
            <person name="Henrissat B."/>
            <person name="Kuo A."/>
            <person name="Liang C."/>
            <person name="Lipzen A."/>
            <person name="Lutzoni F."/>
            <person name="Magnuson J."/>
            <person name="Mondo S."/>
            <person name="Nolan M."/>
            <person name="Ohm R."/>
            <person name="Pangilinan J."/>
            <person name="Park H.-J."/>
            <person name="Ramirez L."/>
            <person name="Alfaro M."/>
            <person name="Sun H."/>
            <person name="Tritt A."/>
            <person name="Yoshinaga Y."/>
            <person name="Zwiers L.-H."/>
            <person name="Turgeon B."/>
            <person name="Goodwin S."/>
            <person name="Spatafora J."/>
            <person name="Crous P."/>
            <person name="Grigoriev I."/>
        </authorList>
    </citation>
    <scope>NUCLEOTIDE SEQUENCE</scope>
    <source>
        <strain evidence="2">CBS 262.69</strain>
    </source>
</reference>
<evidence type="ECO:0000313" key="3">
    <source>
        <dbReference type="Proteomes" id="UP000799640"/>
    </source>
</evidence>
<keyword evidence="3" id="KW-1185">Reference proteome</keyword>
<dbReference type="EMBL" id="ML996713">
    <property type="protein sequence ID" value="KAF2395576.1"/>
    <property type="molecule type" value="Genomic_DNA"/>
</dbReference>
<feature type="region of interest" description="Disordered" evidence="1">
    <location>
        <begin position="113"/>
        <end position="145"/>
    </location>
</feature>
<gene>
    <name evidence="2" type="ORF">EJ06DRAFT_585831</name>
</gene>
<evidence type="ECO:0000313" key="2">
    <source>
        <dbReference type="EMBL" id="KAF2395576.1"/>
    </source>
</evidence>
<accession>A0A6G1HI99</accession>
<name>A0A6G1HI99_9PEZI</name>
<protein>
    <submittedName>
        <fullName evidence="2">Uncharacterized protein</fullName>
    </submittedName>
</protein>